<dbReference type="Proteomes" id="UP001302126">
    <property type="component" value="Unassembled WGS sequence"/>
</dbReference>
<protein>
    <submittedName>
        <fullName evidence="1">Uncharacterized protein</fullName>
    </submittedName>
</protein>
<comment type="caution">
    <text evidence="1">The sequence shown here is derived from an EMBL/GenBank/DDBJ whole genome shotgun (WGS) entry which is preliminary data.</text>
</comment>
<proteinExistence type="predicted"/>
<name>A0AAN6WKF6_9PEZI</name>
<dbReference type="EMBL" id="MU864587">
    <property type="protein sequence ID" value="KAK4183005.1"/>
    <property type="molecule type" value="Genomic_DNA"/>
</dbReference>
<evidence type="ECO:0000313" key="2">
    <source>
        <dbReference type="Proteomes" id="UP001302126"/>
    </source>
</evidence>
<gene>
    <name evidence="1" type="ORF">QBC35DRAFT_394793</name>
</gene>
<reference evidence="1" key="1">
    <citation type="journal article" date="2023" name="Mol. Phylogenet. Evol.">
        <title>Genome-scale phylogeny and comparative genomics of the fungal order Sordariales.</title>
        <authorList>
            <person name="Hensen N."/>
            <person name="Bonometti L."/>
            <person name="Westerberg I."/>
            <person name="Brannstrom I.O."/>
            <person name="Guillou S."/>
            <person name="Cros-Aarteil S."/>
            <person name="Calhoun S."/>
            <person name="Haridas S."/>
            <person name="Kuo A."/>
            <person name="Mondo S."/>
            <person name="Pangilinan J."/>
            <person name="Riley R."/>
            <person name="LaButti K."/>
            <person name="Andreopoulos B."/>
            <person name="Lipzen A."/>
            <person name="Chen C."/>
            <person name="Yan M."/>
            <person name="Daum C."/>
            <person name="Ng V."/>
            <person name="Clum A."/>
            <person name="Steindorff A."/>
            <person name="Ohm R.A."/>
            <person name="Martin F."/>
            <person name="Silar P."/>
            <person name="Natvig D.O."/>
            <person name="Lalanne C."/>
            <person name="Gautier V."/>
            <person name="Ament-Velasquez S.L."/>
            <person name="Kruys A."/>
            <person name="Hutchinson M.I."/>
            <person name="Powell A.J."/>
            <person name="Barry K."/>
            <person name="Miller A.N."/>
            <person name="Grigoriev I.V."/>
            <person name="Debuchy R."/>
            <person name="Gladieux P."/>
            <person name="Hiltunen Thoren M."/>
            <person name="Johannesson H."/>
        </authorList>
    </citation>
    <scope>NUCLEOTIDE SEQUENCE</scope>
    <source>
        <strain evidence="1">PSN309</strain>
    </source>
</reference>
<keyword evidence="2" id="KW-1185">Reference proteome</keyword>
<reference evidence="1" key="2">
    <citation type="submission" date="2023-05" db="EMBL/GenBank/DDBJ databases">
        <authorList>
            <consortium name="Lawrence Berkeley National Laboratory"/>
            <person name="Steindorff A."/>
            <person name="Hensen N."/>
            <person name="Bonometti L."/>
            <person name="Westerberg I."/>
            <person name="Brannstrom I.O."/>
            <person name="Guillou S."/>
            <person name="Cros-Aarteil S."/>
            <person name="Calhoun S."/>
            <person name="Haridas S."/>
            <person name="Kuo A."/>
            <person name="Mondo S."/>
            <person name="Pangilinan J."/>
            <person name="Riley R."/>
            <person name="Labutti K."/>
            <person name="Andreopoulos B."/>
            <person name="Lipzen A."/>
            <person name="Chen C."/>
            <person name="Yanf M."/>
            <person name="Daum C."/>
            <person name="Ng V."/>
            <person name="Clum A."/>
            <person name="Ohm R."/>
            <person name="Martin F."/>
            <person name="Silar P."/>
            <person name="Natvig D."/>
            <person name="Lalanne C."/>
            <person name="Gautier V."/>
            <person name="Ament-Velasquez S.L."/>
            <person name="Kruys A."/>
            <person name="Hutchinson M.I."/>
            <person name="Powell A.J."/>
            <person name="Barry K."/>
            <person name="Miller A.N."/>
            <person name="Grigoriev I.V."/>
            <person name="Debuchy R."/>
            <person name="Gladieux P."/>
            <person name="Thoren M.H."/>
            <person name="Johannesson H."/>
        </authorList>
    </citation>
    <scope>NUCLEOTIDE SEQUENCE</scope>
    <source>
        <strain evidence="1">PSN309</strain>
    </source>
</reference>
<sequence length="402" mass="45881">MSKEIPSPYKGGLQLEIHRHRPPTPFGYEHCIQYDDPNDGRPWKTYNYFWGDRAGLVDFALAHPPMNTEPLTPDPEQTQVATLTIHEVVRDLKDEQTAEGPTLLRGQISTADGQPTLNVLPKLYDAVFNSIDGGLEYGYIDPVTQADLDYSKEAAAYKDIDEAGLCGSAALVYLGSWTADIPIDNEAGGMRPVRMILLQETGIERARTMAEIIEEHRIVDRSRLPALPVRLEVLKNFLDAENKIWWFADVEHDDPSPDDFLVRKDNTEALMSFQHSIVYNHVPSKRDKSWVAYEKGRTNTPELMPNPVLRQWPFIPYSERSTWWEWVPEEWLEDPELATIWLLETFALSEAFKRNYQPLPNEFLNSHERGDRGAKLLALLEQLGRNSGATSEDEDEEKVPGH</sequence>
<evidence type="ECO:0000313" key="1">
    <source>
        <dbReference type="EMBL" id="KAK4183005.1"/>
    </source>
</evidence>
<dbReference type="AlphaFoldDB" id="A0AAN6WKF6"/>
<accession>A0AAN6WKF6</accession>
<organism evidence="1 2">
    <name type="scientific">Podospora australis</name>
    <dbReference type="NCBI Taxonomy" id="1536484"/>
    <lineage>
        <taxon>Eukaryota</taxon>
        <taxon>Fungi</taxon>
        <taxon>Dikarya</taxon>
        <taxon>Ascomycota</taxon>
        <taxon>Pezizomycotina</taxon>
        <taxon>Sordariomycetes</taxon>
        <taxon>Sordariomycetidae</taxon>
        <taxon>Sordariales</taxon>
        <taxon>Podosporaceae</taxon>
        <taxon>Podospora</taxon>
    </lineage>
</organism>